<reference evidence="1 2" key="1">
    <citation type="journal article" date="2012" name="BMC Genomics">
        <title>Comparative genomics of the white-rot fungi, Phanerochaete carnosa and P. chrysosporium, to elucidate the genetic basis of the distinct wood types they colonize.</title>
        <authorList>
            <person name="Suzuki H."/>
            <person name="MacDonald J."/>
            <person name="Syed K."/>
            <person name="Salamov A."/>
            <person name="Hori C."/>
            <person name="Aerts A."/>
            <person name="Henrissat B."/>
            <person name="Wiebenga A."/>
            <person name="vanKuyk P.A."/>
            <person name="Barry K."/>
            <person name="Lindquist E."/>
            <person name="LaButti K."/>
            <person name="Lapidus A."/>
            <person name="Lucas S."/>
            <person name="Coutinho P."/>
            <person name="Gong Y."/>
            <person name="Samejima M."/>
            <person name="Mahadevan R."/>
            <person name="Abou-Zaid M."/>
            <person name="de Vries R.P."/>
            <person name="Igarashi K."/>
            <person name="Yadav J.S."/>
            <person name="Grigoriev I.V."/>
            <person name="Master E.R."/>
        </authorList>
    </citation>
    <scope>NUCLEOTIDE SEQUENCE [LARGE SCALE GENOMIC DNA]</scope>
    <source>
        <strain evidence="1 2">HHB-10118-sp</strain>
    </source>
</reference>
<dbReference type="InParanoid" id="K5VC91"/>
<proteinExistence type="predicted"/>
<protein>
    <submittedName>
        <fullName evidence="1">Uncharacterized protein</fullName>
    </submittedName>
</protein>
<dbReference type="OrthoDB" id="2757285at2759"/>
<dbReference type="GeneID" id="18913841"/>
<sequence length="87" mass="9760">MLSSIGSDEVTLRFLSCTTGGPHPAARHTNLRTMLPKARVRTNEELFELRVCGDIIAARYEYSDGLIFGLWVFDWRRGSLLLVCTAS</sequence>
<dbReference type="RefSeq" id="XP_007390000.1">
    <property type="nucleotide sequence ID" value="XM_007389938.1"/>
</dbReference>
<dbReference type="HOGENOM" id="CLU_2484056_0_0_1"/>
<dbReference type="Proteomes" id="UP000008370">
    <property type="component" value="Unassembled WGS sequence"/>
</dbReference>
<accession>K5VC91</accession>
<dbReference type="EMBL" id="JH930468">
    <property type="protein sequence ID" value="EKM60546.1"/>
    <property type="molecule type" value="Genomic_DNA"/>
</dbReference>
<dbReference type="KEGG" id="pco:PHACADRAFT_246556"/>
<evidence type="ECO:0000313" key="2">
    <source>
        <dbReference type="Proteomes" id="UP000008370"/>
    </source>
</evidence>
<organism evidence="1 2">
    <name type="scientific">Phanerochaete carnosa (strain HHB-10118-sp)</name>
    <name type="common">White-rot fungus</name>
    <name type="synonym">Peniophora carnosa</name>
    <dbReference type="NCBI Taxonomy" id="650164"/>
    <lineage>
        <taxon>Eukaryota</taxon>
        <taxon>Fungi</taxon>
        <taxon>Dikarya</taxon>
        <taxon>Basidiomycota</taxon>
        <taxon>Agaricomycotina</taxon>
        <taxon>Agaricomycetes</taxon>
        <taxon>Polyporales</taxon>
        <taxon>Phanerochaetaceae</taxon>
        <taxon>Phanerochaete</taxon>
    </lineage>
</organism>
<gene>
    <name evidence="1" type="ORF">PHACADRAFT_246556</name>
</gene>
<keyword evidence="2" id="KW-1185">Reference proteome</keyword>
<name>K5VC91_PHACS</name>
<dbReference type="AlphaFoldDB" id="K5VC91"/>
<evidence type="ECO:0000313" key="1">
    <source>
        <dbReference type="EMBL" id="EKM60546.1"/>
    </source>
</evidence>